<evidence type="ECO:0000256" key="3">
    <source>
        <dbReference type="ARBA" id="ARBA00016956"/>
    </source>
</evidence>
<dbReference type="RefSeq" id="WP_014888369.1">
    <property type="nucleotide sequence ID" value="NC_018419.1"/>
</dbReference>
<dbReference type="CDD" id="cd14275">
    <property type="entry name" value="UBA_EF-Ts"/>
    <property type="match status" value="1"/>
</dbReference>
<evidence type="ECO:0000256" key="5">
    <source>
        <dbReference type="ARBA" id="ARBA00022768"/>
    </source>
</evidence>
<organism evidence="11 12">
    <name type="scientific">secondary endosymbiont of Ctenarytaina eucalypti</name>
    <dbReference type="NCBI Taxonomy" id="1199245"/>
    <lineage>
        <taxon>Bacteria</taxon>
        <taxon>Pseudomonadati</taxon>
        <taxon>Pseudomonadota</taxon>
        <taxon>Gammaproteobacteria</taxon>
        <taxon>Enterobacterales</taxon>
        <taxon>Enterobacteriaceae</taxon>
        <taxon>aphid secondary symbionts</taxon>
    </lineage>
</organism>
<keyword evidence="6 7" id="KW-0648">Protein biosynthesis</keyword>
<evidence type="ECO:0000256" key="7">
    <source>
        <dbReference type="HAMAP-Rule" id="MF_00050"/>
    </source>
</evidence>
<keyword evidence="5 7" id="KW-0251">Elongation factor</keyword>
<dbReference type="Gene3D" id="1.10.8.10">
    <property type="entry name" value="DNA helicase RuvA subunit, C-terminal domain"/>
    <property type="match status" value="1"/>
</dbReference>
<dbReference type="KEGG" id="sect:A359_06910"/>
<evidence type="ECO:0000256" key="6">
    <source>
        <dbReference type="ARBA" id="ARBA00022917"/>
    </source>
</evidence>
<dbReference type="FunFam" id="1.10.8.10:FF:000001">
    <property type="entry name" value="Elongation factor Ts"/>
    <property type="match status" value="1"/>
</dbReference>
<feature type="domain" description="Translation elongation factor EFTs/EF1B dimerisation" evidence="10">
    <location>
        <begin position="73"/>
        <end position="265"/>
    </location>
</feature>
<name>J3TFM8_9ENTR</name>
<dbReference type="InterPro" id="IPR001816">
    <property type="entry name" value="Transl_elong_EFTs/EF1B"/>
</dbReference>
<dbReference type="HAMAP" id="MF_00050">
    <property type="entry name" value="EF_Ts"/>
    <property type="match status" value="1"/>
</dbReference>
<keyword evidence="12" id="KW-1185">Reference proteome</keyword>
<dbReference type="FunFam" id="1.10.286.20:FF:000001">
    <property type="entry name" value="Elongation factor Ts"/>
    <property type="match status" value="1"/>
</dbReference>
<evidence type="ECO:0000256" key="2">
    <source>
        <dbReference type="ARBA" id="ARBA00005532"/>
    </source>
</evidence>
<dbReference type="PATRIC" id="fig|1199245.3.peg.816"/>
<sequence>MPDISAALVKDLRERTGAGIMECKQALVATKGNIELAIDNMRQSGTMKAAKKAGRIAAEGLILNQISPDGKYGVIIELNCETDFVTKDKAFRSLGEAIITFALKQRIPNLEEIKARFEEKRIALVARLGENISIRRMGVLEGQLIGSYLHGLHLGVIVSGTDANEELLKQVAMHIAASNPEYMTGHDVPADMISREHKIQLAIAMQSGKKVEIAKKMVEGRMRKFIDELSLTGQQFVMEPSKTVGHVLNEHGARVNHFLRFEVGEGIQKAAVNFAAEVAEIKQQC</sequence>
<evidence type="ECO:0000256" key="8">
    <source>
        <dbReference type="RuleBase" id="RU000642"/>
    </source>
</evidence>
<dbReference type="OrthoDB" id="9808348at2"/>
<comment type="similarity">
    <text evidence="2 7 8">Belongs to the EF-Ts family.</text>
</comment>
<dbReference type="InterPro" id="IPR018101">
    <property type="entry name" value="Transl_elong_Ts_CS"/>
</dbReference>
<dbReference type="NCBIfam" id="TIGR00116">
    <property type="entry name" value="tsf"/>
    <property type="match status" value="1"/>
</dbReference>
<comment type="subcellular location">
    <subcellularLocation>
        <location evidence="1 7 9">Cytoplasm</location>
    </subcellularLocation>
</comment>
<dbReference type="HOGENOM" id="CLU_047155_0_2_6"/>
<comment type="function">
    <text evidence="7 8">Associates with the EF-Tu.GDP complex and induces the exchange of GDP to GTP. It remains bound to the aminoacyl-tRNA.EF-Tu.GTP complex up to the GTP hydrolysis stage on the ribosome.</text>
</comment>
<proteinExistence type="inferred from homology"/>
<evidence type="ECO:0000256" key="1">
    <source>
        <dbReference type="ARBA" id="ARBA00004496"/>
    </source>
</evidence>
<dbReference type="SUPFAM" id="SSF54713">
    <property type="entry name" value="Elongation factor Ts (EF-Ts), dimerisation domain"/>
    <property type="match status" value="2"/>
</dbReference>
<accession>J3TFM8</accession>
<dbReference type="FunFam" id="3.30.479.20:FF:000001">
    <property type="entry name" value="Elongation factor Ts"/>
    <property type="match status" value="1"/>
</dbReference>
<dbReference type="EMBL" id="CP003546">
    <property type="protein sequence ID" value="AFP85072.1"/>
    <property type="molecule type" value="Genomic_DNA"/>
</dbReference>
<reference evidence="11 12" key="1">
    <citation type="journal article" date="2012" name="Mol. Biol. Evol.">
        <title>Genome reduction and co-evolution between the primary and secondary bacterial symbionts of psyllids.</title>
        <authorList>
            <person name="Sloan D.B."/>
            <person name="Moran N.A."/>
        </authorList>
    </citation>
    <scope>NUCLEOTIDE SEQUENCE [LARGE SCALE GENOMIC DNA]</scope>
    <source>
        <strain evidence="11">Ceuc_S</strain>
    </source>
</reference>
<dbReference type="PROSITE" id="PS01127">
    <property type="entry name" value="EF_TS_2"/>
    <property type="match status" value="1"/>
</dbReference>
<keyword evidence="4 7" id="KW-0963">Cytoplasm</keyword>
<dbReference type="STRING" id="1199245.A359_06910"/>
<dbReference type="Proteomes" id="UP000003936">
    <property type="component" value="Chromosome"/>
</dbReference>
<dbReference type="Gene3D" id="3.30.479.20">
    <property type="entry name" value="Elongation factor Ts, dimerisation domain"/>
    <property type="match status" value="2"/>
</dbReference>
<evidence type="ECO:0000313" key="12">
    <source>
        <dbReference type="Proteomes" id="UP000003936"/>
    </source>
</evidence>
<dbReference type="PROSITE" id="PS01126">
    <property type="entry name" value="EF_TS_1"/>
    <property type="match status" value="1"/>
</dbReference>
<evidence type="ECO:0000256" key="4">
    <source>
        <dbReference type="ARBA" id="ARBA00022490"/>
    </source>
</evidence>
<evidence type="ECO:0000259" key="10">
    <source>
        <dbReference type="Pfam" id="PF00889"/>
    </source>
</evidence>
<dbReference type="GO" id="GO:0005737">
    <property type="term" value="C:cytoplasm"/>
    <property type="evidence" value="ECO:0007669"/>
    <property type="project" value="UniProtKB-SubCell"/>
</dbReference>
<dbReference type="Gene3D" id="1.10.286.20">
    <property type="match status" value="1"/>
</dbReference>
<dbReference type="GO" id="GO:0003746">
    <property type="term" value="F:translation elongation factor activity"/>
    <property type="evidence" value="ECO:0007669"/>
    <property type="project" value="UniProtKB-UniRule"/>
</dbReference>
<dbReference type="PANTHER" id="PTHR11741">
    <property type="entry name" value="ELONGATION FACTOR TS"/>
    <property type="match status" value="1"/>
</dbReference>
<dbReference type="SUPFAM" id="SSF46934">
    <property type="entry name" value="UBA-like"/>
    <property type="match status" value="1"/>
</dbReference>
<feature type="region of interest" description="Involved in Mg(2+) ion dislocation from EF-Tu" evidence="7">
    <location>
        <begin position="82"/>
        <end position="85"/>
    </location>
</feature>
<dbReference type="Pfam" id="PF00889">
    <property type="entry name" value="EF_TS"/>
    <property type="match status" value="1"/>
</dbReference>
<dbReference type="InterPro" id="IPR014039">
    <property type="entry name" value="Transl_elong_EFTs/EF1B_dimer"/>
</dbReference>
<evidence type="ECO:0000256" key="9">
    <source>
        <dbReference type="RuleBase" id="RU000643"/>
    </source>
</evidence>
<evidence type="ECO:0000313" key="11">
    <source>
        <dbReference type="EMBL" id="AFP85072.1"/>
    </source>
</evidence>
<dbReference type="InterPro" id="IPR009060">
    <property type="entry name" value="UBA-like_sf"/>
</dbReference>
<dbReference type="AlphaFoldDB" id="J3TFM8"/>
<gene>
    <name evidence="7" type="primary">tsf</name>
    <name evidence="11" type="ORF">A359_06910</name>
</gene>
<protein>
    <recommendedName>
        <fullName evidence="3 7">Elongation factor Ts</fullName>
        <shortName evidence="7">EF-Ts</shortName>
    </recommendedName>
</protein>
<dbReference type="PANTHER" id="PTHR11741:SF0">
    <property type="entry name" value="ELONGATION FACTOR TS, MITOCHONDRIAL"/>
    <property type="match status" value="1"/>
</dbReference>
<dbReference type="InterPro" id="IPR036402">
    <property type="entry name" value="EF-Ts_dimer_sf"/>
</dbReference>